<dbReference type="InterPro" id="IPR004089">
    <property type="entry name" value="MCPsignal_dom"/>
</dbReference>
<comment type="similarity">
    <text evidence="2">Belongs to the methyl-accepting chemotaxis (MCP) protein family.</text>
</comment>
<evidence type="ECO:0000256" key="2">
    <source>
        <dbReference type="ARBA" id="ARBA00029447"/>
    </source>
</evidence>
<keyword evidence="1 3" id="KW-0807">Transducer</keyword>
<evidence type="ECO:0000259" key="6">
    <source>
        <dbReference type="PROSITE" id="PS50885"/>
    </source>
</evidence>
<dbReference type="Gene3D" id="1.10.8.500">
    <property type="entry name" value="HAMP domain in histidine kinase"/>
    <property type="match status" value="1"/>
</dbReference>
<organism evidence="7 8">
    <name type="scientific">Desulfobotulus pelophilus</name>
    <dbReference type="NCBI Taxonomy" id="2823377"/>
    <lineage>
        <taxon>Bacteria</taxon>
        <taxon>Pseudomonadati</taxon>
        <taxon>Thermodesulfobacteriota</taxon>
        <taxon>Desulfobacteria</taxon>
        <taxon>Desulfobacterales</taxon>
        <taxon>Desulfobacteraceae</taxon>
        <taxon>Desulfobotulus</taxon>
    </lineage>
</organism>
<dbReference type="PANTHER" id="PTHR32089">
    <property type="entry name" value="METHYL-ACCEPTING CHEMOTAXIS PROTEIN MCPB"/>
    <property type="match status" value="1"/>
</dbReference>
<feature type="transmembrane region" description="Helical" evidence="4">
    <location>
        <begin position="193"/>
        <end position="215"/>
    </location>
</feature>
<protein>
    <submittedName>
        <fullName evidence="7">Methyl-accepting chemotaxis protein</fullName>
    </submittedName>
</protein>
<dbReference type="InterPro" id="IPR004090">
    <property type="entry name" value="Chemotax_Me-accpt_rcpt"/>
</dbReference>
<evidence type="ECO:0000256" key="3">
    <source>
        <dbReference type="PROSITE-ProRule" id="PRU00284"/>
    </source>
</evidence>
<dbReference type="PROSITE" id="PS50111">
    <property type="entry name" value="CHEMOTAXIS_TRANSDUC_2"/>
    <property type="match status" value="1"/>
</dbReference>
<dbReference type="Pfam" id="PF00015">
    <property type="entry name" value="MCPsignal"/>
    <property type="match status" value="1"/>
</dbReference>
<dbReference type="Proteomes" id="UP001209681">
    <property type="component" value="Unassembled WGS sequence"/>
</dbReference>
<name>A0ABT3N799_9BACT</name>
<gene>
    <name evidence="7" type="ORF">OOT00_04980</name>
</gene>
<dbReference type="SUPFAM" id="SSF103190">
    <property type="entry name" value="Sensory domain-like"/>
    <property type="match status" value="1"/>
</dbReference>
<reference evidence="7 8" key="1">
    <citation type="submission" date="2022-11" db="EMBL/GenBank/DDBJ databases">
        <title>Desulfobotulus tamanensis H1 sp. nov. - anaerobic, alkaliphilic, sulphate reducing bacterium isolated from terrestrial mud volcano.</title>
        <authorList>
            <person name="Frolova A."/>
            <person name="Merkel A.Y."/>
            <person name="Slobodkin A.I."/>
        </authorList>
    </citation>
    <scope>NUCLEOTIDE SEQUENCE [LARGE SCALE GENOMIC DNA]</scope>
    <source>
        <strain evidence="7 8">H1</strain>
    </source>
</reference>
<dbReference type="InterPro" id="IPR033462">
    <property type="entry name" value="Cache_3-Cache_2"/>
</dbReference>
<feature type="domain" description="Methyl-accepting transducer" evidence="5">
    <location>
        <begin position="298"/>
        <end position="527"/>
    </location>
</feature>
<evidence type="ECO:0000313" key="8">
    <source>
        <dbReference type="Proteomes" id="UP001209681"/>
    </source>
</evidence>
<keyword evidence="4" id="KW-0472">Membrane</keyword>
<keyword evidence="4" id="KW-1133">Transmembrane helix</keyword>
<accession>A0ABT3N799</accession>
<evidence type="ECO:0000256" key="1">
    <source>
        <dbReference type="ARBA" id="ARBA00023224"/>
    </source>
</evidence>
<dbReference type="SMART" id="SM00283">
    <property type="entry name" value="MA"/>
    <property type="match status" value="1"/>
</dbReference>
<dbReference type="PANTHER" id="PTHR32089:SF112">
    <property type="entry name" value="LYSOZYME-LIKE PROTEIN-RELATED"/>
    <property type="match status" value="1"/>
</dbReference>
<comment type="caution">
    <text evidence="7">The sequence shown here is derived from an EMBL/GenBank/DDBJ whole genome shotgun (WGS) entry which is preliminary data.</text>
</comment>
<dbReference type="SUPFAM" id="SSF58104">
    <property type="entry name" value="Methyl-accepting chemotaxis protein (MCP) signaling domain"/>
    <property type="match status" value="1"/>
</dbReference>
<proteinExistence type="inferred from homology"/>
<dbReference type="CDD" id="cd06225">
    <property type="entry name" value="HAMP"/>
    <property type="match status" value="1"/>
</dbReference>
<dbReference type="Gene3D" id="1.10.287.950">
    <property type="entry name" value="Methyl-accepting chemotaxis protein"/>
    <property type="match status" value="1"/>
</dbReference>
<dbReference type="PROSITE" id="PS50885">
    <property type="entry name" value="HAMP"/>
    <property type="match status" value="1"/>
</dbReference>
<keyword evidence="8" id="KW-1185">Reference proteome</keyword>
<dbReference type="InterPro" id="IPR029151">
    <property type="entry name" value="Sensor-like_sf"/>
</dbReference>
<dbReference type="EMBL" id="JAPFPW010000004">
    <property type="protein sequence ID" value="MCW7753339.1"/>
    <property type="molecule type" value="Genomic_DNA"/>
</dbReference>
<keyword evidence="4" id="KW-0812">Transmembrane</keyword>
<dbReference type="Pfam" id="PF17201">
    <property type="entry name" value="Cache_3-Cache_2"/>
    <property type="match status" value="1"/>
</dbReference>
<evidence type="ECO:0000256" key="4">
    <source>
        <dbReference type="SAM" id="Phobius"/>
    </source>
</evidence>
<sequence>MNLKIKAKLVLLTAGLLVMTGVALGVAAYTNAASMAYGLMADTLQRKLGGDIHAARLYLKDYYGELSMQDGRLVDREGRTLENRFDMVDRILEDLGVAATVFQKERQDFIRITTNIRGEDGSRAVGTRLGRQSPAYDPVLGGKLYSGDALILGAPFLTAYDPILDKRGEVVGILFIGIPQAEVVAVISRGLNALALATVSFFAVFLAAALVILFVSLQRLVRPILLVSRGLQDIAQGEGDLTQRLPVQAKDEVGELAGWFNTFVANLQDLIRDIGRGVETLAAASLELSTVSGRMQEGVVAVSGKAEEVAVSADVMRVSMLQSAAGLEQSASNAALLAAASEEMSATIDEMAARTQRAGATSDDAAENVSQMAAHMESLKEAAGSIGKIIETISDISDQVNLLALNATIEAARAGEAGKGFAVVAKEIKDLARQTAGATEDIRKQIEGIQQTTVTTVEDVETITTVIHGVSEMMGSISASIEEQSSVAREMAGNVADVSQGIEMVYKTADKNALVVESVTADMGGISAAMGTMQESGSRVKDSAAELLGLAESLRQMVGRFRV</sequence>
<dbReference type="Pfam" id="PF00672">
    <property type="entry name" value="HAMP"/>
    <property type="match status" value="1"/>
</dbReference>
<dbReference type="SMART" id="SM00304">
    <property type="entry name" value="HAMP"/>
    <property type="match status" value="1"/>
</dbReference>
<evidence type="ECO:0000313" key="7">
    <source>
        <dbReference type="EMBL" id="MCW7753339.1"/>
    </source>
</evidence>
<dbReference type="InterPro" id="IPR003660">
    <property type="entry name" value="HAMP_dom"/>
</dbReference>
<evidence type="ECO:0000259" key="5">
    <source>
        <dbReference type="PROSITE" id="PS50111"/>
    </source>
</evidence>
<dbReference type="PRINTS" id="PR00260">
    <property type="entry name" value="CHEMTRNSDUCR"/>
</dbReference>
<dbReference type="RefSeq" id="WP_265424209.1">
    <property type="nucleotide sequence ID" value="NZ_JAPFPW010000004.1"/>
</dbReference>
<feature type="domain" description="HAMP" evidence="6">
    <location>
        <begin position="218"/>
        <end position="272"/>
    </location>
</feature>